<keyword evidence="5" id="KW-1185">Reference proteome</keyword>
<comment type="caution">
    <text evidence="4">The sequence shown here is derived from an EMBL/GenBank/DDBJ whole genome shotgun (WGS) entry which is preliminary data.</text>
</comment>
<reference evidence="4" key="1">
    <citation type="submission" date="2020-08" db="EMBL/GenBank/DDBJ databases">
        <title>Genome public.</title>
        <authorList>
            <person name="Liu C."/>
            <person name="Sun Q."/>
        </authorList>
    </citation>
    <scope>NUCLEOTIDE SEQUENCE</scope>
    <source>
        <strain evidence="4">BX12</strain>
    </source>
</reference>
<dbReference type="GO" id="GO:0016491">
    <property type="term" value="F:oxidoreductase activity"/>
    <property type="evidence" value="ECO:0007669"/>
    <property type="project" value="UniProtKB-KW"/>
</dbReference>
<dbReference type="InterPro" id="IPR036291">
    <property type="entry name" value="NAD(P)-bd_dom_sf"/>
</dbReference>
<dbReference type="PROSITE" id="PS00061">
    <property type="entry name" value="ADH_SHORT"/>
    <property type="match status" value="1"/>
</dbReference>
<dbReference type="PANTHER" id="PTHR43391:SF14">
    <property type="entry name" value="DEHYDROGENASE_REDUCTASE SDR FAMILY PROTEIN 7-LIKE"/>
    <property type="match status" value="1"/>
</dbReference>
<dbReference type="InterPro" id="IPR020904">
    <property type="entry name" value="Sc_DH/Rdtase_CS"/>
</dbReference>
<evidence type="ECO:0000256" key="2">
    <source>
        <dbReference type="ARBA" id="ARBA00022857"/>
    </source>
</evidence>
<dbReference type="EMBL" id="JACRYT010000003">
    <property type="protein sequence ID" value="MBC6679220.1"/>
    <property type="molecule type" value="Genomic_DNA"/>
</dbReference>
<organism evidence="4 5">
    <name type="scientific">Zhenpiania hominis</name>
    <dbReference type="NCBI Taxonomy" id="2763644"/>
    <lineage>
        <taxon>Bacteria</taxon>
        <taxon>Bacillati</taxon>
        <taxon>Bacillota</taxon>
        <taxon>Clostridia</taxon>
        <taxon>Peptostreptococcales</taxon>
        <taxon>Anaerovoracaceae</taxon>
        <taxon>Zhenpiania</taxon>
    </lineage>
</organism>
<proteinExistence type="inferred from homology"/>
<evidence type="ECO:0000256" key="1">
    <source>
        <dbReference type="ARBA" id="ARBA00006484"/>
    </source>
</evidence>
<name>A0A923NMC7_9FIRM</name>
<dbReference type="InterPro" id="IPR002347">
    <property type="entry name" value="SDR_fam"/>
</dbReference>
<dbReference type="Proteomes" id="UP000602647">
    <property type="component" value="Unassembled WGS sequence"/>
</dbReference>
<dbReference type="GO" id="GO:0005829">
    <property type="term" value="C:cytosol"/>
    <property type="evidence" value="ECO:0007669"/>
    <property type="project" value="TreeGrafter"/>
</dbReference>
<evidence type="ECO:0000256" key="3">
    <source>
        <dbReference type="ARBA" id="ARBA00023002"/>
    </source>
</evidence>
<keyword evidence="3" id="KW-0560">Oxidoreductase</keyword>
<dbReference type="Gene3D" id="3.40.50.720">
    <property type="entry name" value="NAD(P)-binding Rossmann-like Domain"/>
    <property type="match status" value="1"/>
</dbReference>
<comment type="similarity">
    <text evidence="1">Belongs to the short-chain dehydrogenases/reductases (SDR) family.</text>
</comment>
<dbReference type="Pfam" id="PF00106">
    <property type="entry name" value="adh_short"/>
    <property type="match status" value="1"/>
</dbReference>
<evidence type="ECO:0000313" key="5">
    <source>
        <dbReference type="Proteomes" id="UP000602647"/>
    </source>
</evidence>
<gene>
    <name evidence="4" type="ORF">H9L42_05190</name>
</gene>
<keyword evidence="2" id="KW-0521">NADP</keyword>
<dbReference type="PRINTS" id="PR00081">
    <property type="entry name" value="GDHRDH"/>
</dbReference>
<evidence type="ECO:0000313" key="4">
    <source>
        <dbReference type="EMBL" id="MBC6679220.1"/>
    </source>
</evidence>
<sequence>MERGKRIAVVTGASSGLGRCFVRRIQDMEDVEEIWVIARRGNRLRELEKQGKLPIRVLPMYLTETSSFPYFQKLLSEAKPNLRILINCAGFGKIGSYRDISDSDCMDMIDLNCRAAVMMTRLCLPWMESGARILEICSTSAFQPFPYLNIYAASKAFLLRYSRALRWELKGRGIHVTAVCPYWIKDTEFIPGAKETRNGQAIRHFPLASKSERVVNRALRDNRAGLAVSTPGPICFLHRIAAKFIPHSIMMALWEGIRKI</sequence>
<dbReference type="CDD" id="cd05233">
    <property type="entry name" value="SDR_c"/>
    <property type="match status" value="1"/>
</dbReference>
<protein>
    <submittedName>
        <fullName evidence="4">SDR family NAD(P)-dependent oxidoreductase</fullName>
    </submittedName>
</protein>
<accession>A0A923NMC7</accession>
<dbReference type="PANTHER" id="PTHR43391">
    <property type="entry name" value="RETINOL DEHYDROGENASE-RELATED"/>
    <property type="match status" value="1"/>
</dbReference>
<dbReference type="AlphaFoldDB" id="A0A923NMC7"/>
<dbReference type="SUPFAM" id="SSF51735">
    <property type="entry name" value="NAD(P)-binding Rossmann-fold domains"/>
    <property type="match status" value="1"/>
</dbReference>
<dbReference type="RefSeq" id="WP_187302322.1">
    <property type="nucleotide sequence ID" value="NZ_JACRYT010000003.1"/>
</dbReference>